<sequence>MKKTTQLKKMINERRAVVAPGCYDVLSAKLIEEAGFELTQVSGFGVSACLLGKPDVGLLGWNEVVNITWRIAQAVSIPVMGDGDTGFGNALNVIRTVQDFIQVGAAGVNLEDQVFPKRCGHMEGKQLVSEEEMVLKIEAAVQVRKDLDPDFVINARTDAIAVTGYEDAIHRANAYARAGADMIFLEAPTDKEMIRDAVSKINAPLSINLFDSVVGGKTPLIPIEELRELGVARVSVPVGTIFVVTKWLREYLSVLKERGIMPDRTDLLCTFDEFKRFVGLPEYKELEKRFLPKSVVEQKYKGK</sequence>
<dbReference type="Pfam" id="PF13714">
    <property type="entry name" value="PEP_mutase"/>
    <property type="match status" value="1"/>
</dbReference>
<dbReference type="InterPro" id="IPR015813">
    <property type="entry name" value="Pyrv/PenolPyrv_kinase-like_dom"/>
</dbReference>
<name>A0A532VAS5_UNCT6</name>
<dbReference type="InterPro" id="IPR040442">
    <property type="entry name" value="Pyrv_kinase-like_dom_sf"/>
</dbReference>
<proteinExistence type="predicted"/>
<accession>A0A532VAS5</accession>
<dbReference type="InterPro" id="IPR018523">
    <property type="entry name" value="Isocitrate_lyase_ph_CS"/>
</dbReference>
<dbReference type="PROSITE" id="PS00161">
    <property type="entry name" value="ISOCITRATE_LYASE"/>
    <property type="match status" value="1"/>
</dbReference>
<dbReference type="Gene3D" id="3.20.20.60">
    <property type="entry name" value="Phosphoenolpyruvate-binding domains"/>
    <property type="match status" value="1"/>
</dbReference>
<protein>
    <submittedName>
        <fullName evidence="1">Carboxyvinyl-carboxyphosphonate phosphorylmutase</fullName>
    </submittedName>
</protein>
<dbReference type="Proteomes" id="UP000317778">
    <property type="component" value="Unassembled WGS sequence"/>
</dbReference>
<comment type="caution">
    <text evidence="1">The sequence shown here is derived from an EMBL/GenBank/DDBJ whole genome shotgun (WGS) entry which is preliminary data.</text>
</comment>
<dbReference type="SUPFAM" id="SSF51621">
    <property type="entry name" value="Phosphoenolpyruvate/pyruvate domain"/>
    <property type="match status" value="1"/>
</dbReference>
<dbReference type="PANTHER" id="PTHR42905">
    <property type="entry name" value="PHOSPHOENOLPYRUVATE CARBOXYLASE"/>
    <property type="match status" value="1"/>
</dbReference>
<dbReference type="PANTHER" id="PTHR42905:SF5">
    <property type="entry name" value="CARBOXYVINYL-CARBOXYPHOSPHONATE PHOSPHORYLMUTASE, CHLOROPLASTIC"/>
    <property type="match status" value="1"/>
</dbReference>
<dbReference type="GO" id="GO:0016833">
    <property type="term" value="F:oxo-acid-lyase activity"/>
    <property type="evidence" value="ECO:0007669"/>
    <property type="project" value="UniProtKB-ARBA"/>
</dbReference>
<gene>
    <name evidence="1" type="ORF">CEE36_00775</name>
</gene>
<organism evidence="1 2">
    <name type="scientific">candidate division TA06 bacterium B3_TA06</name>
    <dbReference type="NCBI Taxonomy" id="2012487"/>
    <lineage>
        <taxon>Bacteria</taxon>
        <taxon>Bacteria division TA06</taxon>
    </lineage>
</organism>
<dbReference type="CDD" id="cd00377">
    <property type="entry name" value="ICL_PEPM"/>
    <property type="match status" value="1"/>
</dbReference>
<evidence type="ECO:0000313" key="1">
    <source>
        <dbReference type="EMBL" id="TKJ44305.1"/>
    </source>
</evidence>
<evidence type="ECO:0000313" key="2">
    <source>
        <dbReference type="Proteomes" id="UP000317778"/>
    </source>
</evidence>
<reference evidence="1 2" key="1">
    <citation type="submission" date="2017-06" db="EMBL/GenBank/DDBJ databases">
        <title>Novel microbial phyla capable of carbon fixation and sulfur reduction in deep-sea sediments.</title>
        <authorList>
            <person name="Huang J."/>
            <person name="Baker B."/>
            <person name="Wang Y."/>
        </authorList>
    </citation>
    <scope>NUCLEOTIDE SEQUENCE [LARGE SCALE GENOMIC DNA]</scope>
    <source>
        <strain evidence="1">B3_TA06</strain>
    </source>
</reference>
<dbReference type="InterPro" id="IPR039556">
    <property type="entry name" value="ICL/PEPM"/>
</dbReference>
<dbReference type="AlphaFoldDB" id="A0A532VAS5"/>
<dbReference type="EMBL" id="NJBO01000001">
    <property type="protein sequence ID" value="TKJ44305.1"/>
    <property type="molecule type" value="Genomic_DNA"/>
</dbReference>